<organism evidence="2 3">
    <name type="scientific">Limnoglobus roseus</name>
    <dbReference type="NCBI Taxonomy" id="2598579"/>
    <lineage>
        <taxon>Bacteria</taxon>
        <taxon>Pseudomonadati</taxon>
        <taxon>Planctomycetota</taxon>
        <taxon>Planctomycetia</taxon>
        <taxon>Gemmatales</taxon>
        <taxon>Gemmataceae</taxon>
        <taxon>Limnoglobus</taxon>
    </lineage>
</organism>
<keyword evidence="1" id="KW-0732">Signal</keyword>
<dbReference type="AlphaFoldDB" id="A0A5C1AAF2"/>
<gene>
    <name evidence="2" type="ORF">PX52LOC_01697</name>
</gene>
<dbReference type="Proteomes" id="UP000324974">
    <property type="component" value="Chromosome"/>
</dbReference>
<dbReference type="EMBL" id="CP042425">
    <property type="protein sequence ID" value="QEL14802.1"/>
    <property type="molecule type" value="Genomic_DNA"/>
</dbReference>
<reference evidence="3" key="1">
    <citation type="submission" date="2019-08" db="EMBL/GenBank/DDBJ databases">
        <title>Limnoglobus roseus gen. nov., sp. nov., a novel freshwater planctomycete with a giant genome from the family Gemmataceae.</title>
        <authorList>
            <person name="Kulichevskaya I.S."/>
            <person name="Naumoff D.G."/>
            <person name="Miroshnikov K."/>
            <person name="Ivanova A."/>
            <person name="Philippov D.A."/>
            <person name="Hakobyan A."/>
            <person name="Rijpstra I.C."/>
            <person name="Sinninghe Damste J.S."/>
            <person name="Liesack W."/>
            <person name="Dedysh S.N."/>
        </authorList>
    </citation>
    <scope>NUCLEOTIDE SEQUENCE [LARGE SCALE GENOMIC DNA]</scope>
    <source>
        <strain evidence="3">PX52</strain>
    </source>
</reference>
<feature type="chain" id="PRO_5022811473" evidence="1">
    <location>
        <begin position="21"/>
        <end position="645"/>
    </location>
</feature>
<evidence type="ECO:0000313" key="3">
    <source>
        <dbReference type="Proteomes" id="UP000324974"/>
    </source>
</evidence>
<dbReference type="KEGG" id="lrs:PX52LOC_01697"/>
<name>A0A5C1AAF2_9BACT</name>
<evidence type="ECO:0000256" key="1">
    <source>
        <dbReference type="SAM" id="SignalP"/>
    </source>
</evidence>
<evidence type="ECO:0000313" key="2">
    <source>
        <dbReference type="EMBL" id="QEL14802.1"/>
    </source>
</evidence>
<accession>A0A5C1AAF2</accession>
<keyword evidence="3" id="KW-1185">Reference proteome</keyword>
<proteinExistence type="predicted"/>
<feature type="signal peptide" evidence="1">
    <location>
        <begin position="1"/>
        <end position="20"/>
    </location>
</feature>
<protein>
    <submittedName>
        <fullName evidence="2">Uncharacterized protein</fullName>
    </submittedName>
</protein>
<sequence length="645" mass="62488">MTKRILSLLLTLLISGNAYAGGSQPTNWPSNGNLIVSNGTYSPTGIAPINGNCLIGSAGAWVSGACSAGGSVSVTATTPDLVVTPSPGTGTFTIGSTNLLNAQGTAASYTILSTDLGKTVTHNKSTAVAVTLPQAGTTGFGAGVAFSEVNFGAGTATISPTTSTINGAANLKLYTGGWAYPISDGTNWFSIGFPGYGTITTNALTKFIDSSGATTASGLLDNGTTISTGEAFTVTGATSLGSTTLTSITGSTQCLQVNSSGVVSGTGSTCGAGGGGSGTVNSGTANQLAFYSSTGTAVSGTSDITDSGTTVGVNVPTVVTSASASALTVGASGATNPALTVDASTASSVTGIAIKSAATAGTTTITATDSGSNSGLTIQSKGTGNLFLYGGSSVGTGGIFINGGGFTLSRGGVTTFSIGTSGGNYAFSPIAISGGATTRFLYTGAADTALTASTEAIAQHFNNAAAVRQHATGALTLQRDFVVTGATDGFVGASTLTDGATLALALKNCGTNGTCTNESGLYVPTQALTGTVTNGFALNVSAPSGATNNYAARINGNLLFDGTAPTVGTCGGGSVATGSTNHKGQVTGISAATACTITFSAPLGAAPTCTFTTNAAITPTISTISTTAVTAAMSSLTGTLYYQCL</sequence>
<dbReference type="RefSeq" id="WP_149109667.1">
    <property type="nucleotide sequence ID" value="NZ_CP042425.1"/>
</dbReference>